<gene>
    <name evidence="4" type="ORF">C8J25_10455</name>
</gene>
<feature type="chain" id="PRO_5015756930" evidence="2">
    <location>
        <begin position="32"/>
        <end position="673"/>
    </location>
</feature>
<dbReference type="SUPFAM" id="SSF82171">
    <property type="entry name" value="DPP6 N-terminal domain-like"/>
    <property type="match status" value="1"/>
</dbReference>
<keyword evidence="4" id="KW-0645">Protease</keyword>
<evidence type="ECO:0000256" key="1">
    <source>
        <dbReference type="ARBA" id="ARBA00022801"/>
    </source>
</evidence>
<feature type="domain" description="Peptidase S9 prolyl oligopeptidase catalytic" evidence="3">
    <location>
        <begin position="466"/>
        <end position="672"/>
    </location>
</feature>
<dbReference type="GO" id="GO:0004177">
    <property type="term" value="F:aminopeptidase activity"/>
    <property type="evidence" value="ECO:0007669"/>
    <property type="project" value="UniProtKB-KW"/>
</dbReference>
<dbReference type="SUPFAM" id="SSF53474">
    <property type="entry name" value="alpha/beta-Hydrolases"/>
    <property type="match status" value="1"/>
</dbReference>
<reference evidence="4 5" key="1">
    <citation type="submission" date="2018-04" db="EMBL/GenBank/DDBJ databases">
        <title>Genomic Encyclopedia of Type Strains, Phase III (KMG-III): the genomes of soil and plant-associated and newly described type strains.</title>
        <authorList>
            <person name="Whitman W."/>
        </authorList>
    </citation>
    <scope>NUCLEOTIDE SEQUENCE [LARGE SCALE GENOMIC DNA]</scope>
    <source>
        <strain evidence="4 5">MA-olki</strain>
    </source>
</reference>
<dbReference type="InterPro" id="IPR029058">
    <property type="entry name" value="AB_hydrolase_fold"/>
</dbReference>
<keyword evidence="1" id="KW-0378">Hydrolase</keyword>
<dbReference type="PANTHER" id="PTHR42776">
    <property type="entry name" value="SERINE PEPTIDASE S9 FAMILY MEMBER"/>
    <property type="match status" value="1"/>
</dbReference>
<dbReference type="GO" id="GO:0006508">
    <property type="term" value="P:proteolysis"/>
    <property type="evidence" value="ECO:0007669"/>
    <property type="project" value="InterPro"/>
</dbReference>
<feature type="signal peptide" evidence="2">
    <location>
        <begin position="1"/>
        <end position="31"/>
    </location>
</feature>
<keyword evidence="2" id="KW-0732">Signal</keyword>
<dbReference type="AlphaFoldDB" id="A0A2T5U5I3"/>
<evidence type="ECO:0000256" key="2">
    <source>
        <dbReference type="SAM" id="SignalP"/>
    </source>
</evidence>
<comment type="caution">
    <text evidence="4">The sequence shown here is derived from an EMBL/GenBank/DDBJ whole genome shotgun (WGS) entry which is preliminary data.</text>
</comment>
<dbReference type="PANTHER" id="PTHR42776:SF27">
    <property type="entry name" value="DIPEPTIDYL PEPTIDASE FAMILY MEMBER 6"/>
    <property type="match status" value="1"/>
</dbReference>
<protein>
    <submittedName>
        <fullName evidence="4">Dipeptidyl aminopeptidase/acylaminoacyl peptidase</fullName>
    </submittedName>
</protein>
<dbReference type="Proteomes" id="UP000244013">
    <property type="component" value="Unassembled WGS sequence"/>
</dbReference>
<dbReference type="InterPro" id="IPR001375">
    <property type="entry name" value="Peptidase_S9_cat"/>
</dbReference>
<name>A0A2T5U5I3_9SPHN</name>
<proteinExistence type="predicted"/>
<dbReference type="EMBL" id="QAYE01000004">
    <property type="protein sequence ID" value="PTW46720.1"/>
    <property type="molecule type" value="Genomic_DNA"/>
</dbReference>
<keyword evidence="4" id="KW-0031">Aminopeptidase</keyword>
<evidence type="ECO:0000259" key="3">
    <source>
        <dbReference type="Pfam" id="PF00326"/>
    </source>
</evidence>
<dbReference type="GO" id="GO:0004252">
    <property type="term" value="F:serine-type endopeptidase activity"/>
    <property type="evidence" value="ECO:0007669"/>
    <property type="project" value="TreeGrafter"/>
</dbReference>
<evidence type="ECO:0000313" key="5">
    <source>
        <dbReference type="Proteomes" id="UP000244013"/>
    </source>
</evidence>
<evidence type="ECO:0000313" key="4">
    <source>
        <dbReference type="EMBL" id="PTW46720.1"/>
    </source>
</evidence>
<dbReference type="Pfam" id="PF00326">
    <property type="entry name" value="Peptidase_S9"/>
    <property type="match status" value="1"/>
</dbReference>
<organism evidence="4 5">
    <name type="scientific">Sphingomonas faeni</name>
    <dbReference type="NCBI Taxonomy" id="185950"/>
    <lineage>
        <taxon>Bacteria</taxon>
        <taxon>Pseudomonadati</taxon>
        <taxon>Pseudomonadota</taxon>
        <taxon>Alphaproteobacteria</taxon>
        <taxon>Sphingomonadales</taxon>
        <taxon>Sphingomonadaceae</taxon>
        <taxon>Sphingomonas</taxon>
    </lineage>
</organism>
<accession>A0A2T5U5I3</accession>
<dbReference type="Gene3D" id="3.40.50.1820">
    <property type="entry name" value="alpha/beta hydrolase"/>
    <property type="match status" value="1"/>
</dbReference>
<sequence length="673" mass="71869">MRYLGGLRASSSVWKMMTLPAVLALPVAAAAQDTAAVISTEAAFGAREIQQLSLSPDGTHIAMIVPMKGRGAMLRIADMVGGKIADPILSSSGDPESLRDCRWSTNTRLVCRFITTAHTGTDLLAFSRALAIDSNGGNRKILSARTNERSLGIMQDGGNVIDWTADGAEGAVLMTRKFVPEAMIGTLLARSAVGLGVELIDTVTLTRRVVEPARANAIEYISDGQGSVRIVGSRAMTSGGYDGAKVIYSYRKAGDRAWQPLSQVASTVSGGKSGFDPYAIDPALNVAYGFDDRDGRQALYKIALDGSLKRDLVLARPDVDVDQLIRLGRQNRVVGAAYATDRREVEFFDPTLQKLAASLRKALPGRPLITFVDASANETKLLLFAGSDVDPGRYYLLDRTTNKMGEVAPSRPELGKTTLASVQSITFHAADGTMIPGYLTLPIGGTGKGLPAIVMPHGGPGSRDEWGFDWLSQYFAARGFAVLQPNFRGSTGYGSAWFQKNGFQSWRTAIGDVNDAGRWLMSQGIAAPDKLAIVGWSYGGYAALQSAVLDPGLFKVVIGIAPVTDLDALREESRGFTAFAQVDTFIGHGAHIQAGSPARNADKIKVPVLLFHGDRDRNVGIGESRLMAAKLRGAGGKVELVEFPGLDHQLDDDVARTAMLTKADAFLRTSLGM</sequence>